<dbReference type="Proteomes" id="UP000294848">
    <property type="component" value="Unassembled WGS sequence"/>
</dbReference>
<dbReference type="InterPro" id="IPR015890">
    <property type="entry name" value="Chorismate_C"/>
</dbReference>
<dbReference type="EMBL" id="SNWI01000007">
    <property type="protein sequence ID" value="TDN99153.1"/>
    <property type="molecule type" value="Genomic_DNA"/>
</dbReference>
<organism evidence="2 3">
    <name type="scientific">Sunxiuqinia elliptica</name>
    <dbReference type="NCBI Taxonomy" id="655355"/>
    <lineage>
        <taxon>Bacteria</taxon>
        <taxon>Pseudomonadati</taxon>
        <taxon>Bacteroidota</taxon>
        <taxon>Bacteroidia</taxon>
        <taxon>Marinilabiliales</taxon>
        <taxon>Prolixibacteraceae</taxon>
        <taxon>Sunxiuqinia</taxon>
    </lineage>
</organism>
<gene>
    <name evidence="2" type="ORF">DET52_107285</name>
</gene>
<dbReference type="InterPro" id="IPR019999">
    <property type="entry name" value="Anth_synth_I-like"/>
</dbReference>
<dbReference type="InterPro" id="IPR005801">
    <property type="entry name" value="ADC_synthase"/>
</dbReference>
<name>A0A4R6GUY3_9BACT</name>
<dbReference type="SUPFAM" id="SSF56322">
    <property type="entry name" value="ADC synthase"/>
    <property type="match status" value="1"/>
</dbReference>
<dbReference type="Gene3D" id="3.60.120.10">
    <property type="entry name" value="Anthranilate synthase"/>
    <property type="match status" value="1"/>
</dbReference>
<dbReference type="GO" id="GO:0000162">
    <property type="term" value="P:L-tryptophan biosynthetic process"/>
    <property type="evidence" value="ECO:0007669"/>
    <property type="project" value="TreeGrafter"/>
</dbReference>
<proteinExistence type="predicted"/>
<dbReference type="PANTHER" id="PTHR11236">
    <property type="entry name" value="AMINOBENZOATE/ANTHRANILATE SYNTHASE"/>
    <property type="match status" value="1"/>
</dbReference>
<sequence length="341" mass="39369">MSNWLCLCKAFSYLCARMNKLRKHTILKMNDLGKTKTPFVFLIDFDFEHPKIWGIEESRQHLLWQTPSQQNYEETSSTVDSFDWKVQPVYYGRYQKAFNLVQSHLHGGDSYLLNLTMPSRVETNLSLAEIFHASQAPYKIMLKNQFVCFSPEIFVRIEDQKISSFPMKGTIDANIENAAFILKNNVKELAEHNTIVDLIRNDLSIVADQVQVKKYRYLDHIKSNRNELLQMSSQITGVLPENYHEHLGDIINKLLPAGSISGAPKKKTVEIIKEAEKYDRGYYTGIFGFFDGENFDSCVLIRYLEQQGDELIFKSGGGITFQSDCEQEYEELVKKIYVPIA</sequence>
<evidence type="ECO:0000313" key="3">
    <source>
        <dbReference type="Proteomes" id="UP000294848"/>
    </source>
</evidence>
<dbReference type="GO" id="GO:0046820">
    <property type="term" value="F:4-amino-4-deoxychorismate synthase activity"/>
    <property type="evidence" value="ECO:0007669"/>
    <property type="project" value="TreeGrafter"/>
</dbReference>
<comment type="caution">
    <text evidence="2">The sequence shown here is derived from an EMBL/GenBank/DDBJ whole genome shotgun (WGS) entry which is preliminary data.</text>
</comment>
<dbReference type="AlphaFoldDB" id="A0A4R6GUY3"/>
<accession>A0A4R6GUY3</accession>
<dbReference type="Pfam" id="PF00425">
    <property type="entry name" value="Chorismate_bind"/>
    <property type="match status" value="1"/>
</dbReference>
<feature type="domain" description="Chorismate-utilising enzyme C-terminal" evidence="1">
    <location>
        <begin position="93"/>
        <end position="335"/>
    </location>
</feature>
<protein>
    <submittedName>
        <fullName evidence="2">Aminodeoxychorismate synthase subunit I</fullName>
    </submittedName>
</protein>
<dbReference type="PANTHER" id="PTHR11236:SF50">
    <property type="entry name" value="AMINODEOXYCHORISMATE SYNTHASE COMPONENT 1"/>
    <property type="match status" value="1"/>
</dbReference>
<evidence type="ECO:0000313" key="2">
    <source>
        <dbReference type="EMBL" id="TDN99153.1"/>
    </source>
</evidence>
<evidence type="ECO:0000259" key="1">
    <source>
        <dbReference type="Pfam" id="PF00425"/>
    </source>
</evidence>
<dbReference type="PRINTS" id="PR00095">
    <property type="entry name" value="ANTSNTHASEI"/>
</dbReference>
<dbReference type="NCBIfam" id="NF005486">
    <property type="entry name" value="PRK07093.1"/>
    <property type="match status" value="1"/>
</dbReference>
<reference evidence="2 3" key="1">
    <citation type="submission" date="2019-03" db="EMBL/GenBank/DDBJ databases">
        <title>Freshwater and sediment microbial communities from various areas in North America, analyzing microbe dynamics in response to fracking.</title>
        <authorList>
            <person name="Lamendella R."/>
        </authorList>
    </citation>
    <scope>NUCLEOTIDE SEQUENCE [LARGE SCALE GENOMIC DNA]</scope>
    <source>
        <strain evidence="2 3">114D</strain>
    </source>
</reference>